<dbReference type="EMBL" id="JAGEOJ010000025">
    <property type="protein sequence ID" value="MBO2454303.1"/>
    <property type="molecule type" value="Genomic_DNA"/>
</dbReference>
<proteinExistence type="predicted"/>
<comment type="caution">
    <text evidence="2">The sequence shown here is derived from an EMBL/GenBank/DDBJ whole genome shotgun (WGS) entry which is preliminary data.</text>
</comment>
<accession>A0A939PLJ3</accession>
<gene>
    <name evidence="2" type="ORF">J4573_44960</name>
</gene>
<evidence type="ECO:0000313" key="2">
    <source>
        <dbReference type="EMBL" id="MBO2454303.1"/>
    </source>
</evidence>
<protein>
    <recommendedName>
        <fullName evidence="4">DUF4352 domain-containing protein</fullName>
    </recommendedName>
</protein>
<evidence type="ECO:0000256" key="1">
    <source>
        <dbReference type="SAM" id="Phobius"/>
    </source>
</evidence>
<keyword evidence="1" id="KW-0472">Membrane</keyword>
<evidence type="ECO:0000313" key="3">
    <source>
        <dbReference type="Proteomes" id="UP000669179"/>
    </source>
</evidence>
<keyword evidence="3" id="KW-1185">Reference proteome</keyword>
<evidence type="ECO:0008006" key="4">
    <source>
        <dbReference type="Google" id="ProtNLM"/>
    </source>
</evidence>
<name>A0A939PLJ3_9ACTN</name>
<dbReference type="RefSeq" id="WP_208262498.1">
    <property type="nucleotide sequence ID" value="NZ_JAGEOJ010000025.1"/>
</dbReference>
<dbReference type="Proteomes" id="UP000669179">
    <property type="component" value="Unassembled WGS sequence"/>
</dbReference>
<organism evidence="2 3">
    <name type="scientific">Actinomadura barringtoniae</name>
    <dbReference type="NCBI Taxonomy" id="1427535"/>
    <lineage>
        <taxon>Bacteria</taxon>
        <taxon>Bacillati</taxon>
        <taxon>Actinomycetota</taxon>
        <taxon>Actinomycetes</taxon>
        <taxon>Streptosporangiales</taxon>
        <taxon>Thermomonosporaceae</taxon>
        <taxon>Actinomadura</taxon>
    </lineage>
</organism>
<reference evidence="2" key="1">
    <citation type="submission" date="2021-03" db="EMBL/GenBank/DDBJ databases">
        <authorList>
            <person name="Kanchanasin P."/>
            <person name="Saeng-In P."/>
            <person name="Phongsopitanun W."/>
            <person name="Yuki M."/>
            <person name="Kudo T."/>
            <person name="Ohkuma M."/>
            <person name="Tanasupawat S."/>
        </authorList>
    </citation>
    <scope>NUCLEOTIDE SEQUENCE</scope>
    <source>
        <strain evidence="2">GKU 128</strain>
    </source>
</reference>
<dbReference type="AlphaFoldDB" id="A0A939PLJ3"/>
<keyword evidence="1" id="KW-0812">Transmembrane</keyword>
<keyword evidence="1" id="KW-1133">Transmembrane helix</keyword>
<sequence>MRSPPPVAPPPPVGAPAPRPKPRWHRFVLPVGAAVAFALFVGVLWVVGGLKETPQQPVKAPGNEIDQGRFSVTVRDAKIVMQKGALDIKIQRYVIVRMHVVSHDKESASLSSGGLLNGVAARTKTGKWVPPDDIEATAAGSKTLSIQPGLPVEAVAMWKMGPADAPKEFTVGLRQWEWGTGFTDKEYDWRTDPTDDALAGKLTLRLAAS</sequence>
<feature type="transmembrane region" description="Helical" evidence="1">
    <location>
        <begin position="27"/>
        <end position="47"/>
    </location>
</feature>